<dbReference type="OrthoDB" id="10259868at2759"/>
<dbReference type="InterPro" id="IPR022768">
    <property type="entry name" value="Fascin-like_dom"/>
</dbReference>
<dbReference type="Proteomes" id="UP000314294">
    <property type="component" value="Unassembled WGS sequence"/>
</dbReference>
<keyword evidence="6 11" id="KW-1133">Transmembrane helix</keyword>
<feature type="transmembrane region" description="Helical" evidence="11">
    <location>
        <begin position="600"/>
        <end position="624"/>
    </location>
</feature>
<dbReference type="PANTHER" id="PTHR20516:SF1">
    <property type="entry name" value="TRANSMEMBRANE PROTEIN 235"/>
    <property type="match status" value="1"/>
</dbReference>
<evidence type="ECO:0000256" key="5">
    <source>
        <dbReference type="ARBA" id="ARBA00022692"/>
    </source>
</evidence>
<evidence type="ECO:0000256" key="9">
    <source>
        <dbReference type="ARBA" id="ARBA00023212"/>
    </source>
</evidence>
<evidence type="ECO:0000256" key="7">
    <source>
        <dbReference type="ARBA" id="ARBA00023136"/>
    </source>
</evidence>
<evidence type="ECO:0000256" key="2">
    <source>
        <dbReference type="ARBA" id="ARBA00004245"/>
    </source>
</evidence>
<dbReference type="Pfam" id="PF06268">
    <property type="entry name" value="Fascin"/>
    <property type="match status" value="4"/>
</dbReference>
<feature type="domain" description="Fascin-like" evidence="12">
    <location>
        <begin position="143"/>
        <end position="253"/>
    </location>
</feature>
<dbReference type="FunFam" id="2.80.10.50:FF:000015">
    <property type="entry name" value="Fascin"/>
    <property type="match status" value="1"/>
</dbReference>
<dbReference type="Gene3D" id="1.20.140.150">
    <property type="match status" value="1"/>
</dbReference>
<dbReference type="AlphaFoldDB" id="A0A4Z2HJ20"/>
<evidence type="ECO:0000256" key="8">
    <source>
        <dbReference type="ARBA" id="ARBA00023203"/>
    </source>
</evidence>
<comment type="similarity">
    <text evidence="3">Belongs to the fascin family.</text>
</comment>
<dbReference type="GO" id="GO:0051015">
    <property type="term" value="F:actin filament binding"/>
    <property type="evidence" value="ECO:0007669"/>
    <property type="project" value="InterPro"/>
</dbReference>
<keyword evidence="14" id="KW-1185">Reference proteome</keyword>
<accession>A0A4Z2HJ20</accession>
<dbReference type="InterPro" id="IPR004031">
    <property type="entry name" value="PMP22/EMP/MP20/Claudin"/>
</dbReference>
<evidence type="ECO:0000256" key="6">
    <source>
        <dbReference type="ARBA" id="ARBA00022989"/>
    </source>
</evidence>
<comment type="caution">
    <text evidence="13">The sequence shown here is derived from an EMBL/GenBank/DDBJ whole genome shotgun (WGS) entry which is preliminary data.</text>
</comment>
<protein>
    <submittedName>
        <fullName evidence="13">Fascin-2</fullName>
    </submittedName>
</protein>
<dbReference type="InterPro" id="IPR008999">
    <property type="entry name" value="Actin-crosslinking"/>
</dbReference>
<dbReference type="PANTHER" id="PTHR20516">
    <property type="entry name" value="TRANSMEMBRANE PROTEIN 114/235 FAMILY MEMBER"/>
    <property type="match status" value="1"/>
</dbReference>
<reference evidence="13 14" key="1">
    <citation type="submission" date="2019-03" db="EMBL/GenBank/DDBJ databases">
        <title>First draft genome of Liparis tanakae, snailfish: a comprehensive survey of snailfish specific genes.</title>
        <authorList>
            <person name="Kim W."/>
            <person name="Song I."/>
            <person name="Jeong J.-H."/>
            <person name="Kim D."/>
            <person name="Kim S."/>
            <person name="Ryu S."/>
            <person name="Song J.Y."/>
            <person name="Lee S.K."/>
        </authorList>
    </citation>
    <scope>NUCLEOTIDE SEQUENCE [LARGE SCALE GENOMIC DNA]</scope>
    <source>
        <tissue evidence="13">Muscle</tissue>
    </source>
</reference>
<keyword evidence="8" id="KW-0009">Actin-binding</keyword>
<dbReference type="Gene3D" id="2.80.10.50">
    <property type="match status" value="4"/>
</dbReference>
<evidence type="ECO:0000256" key="3">
    <source>
        <dbReference type="ARBA" id="ARBA00007415"/>
    </source>
</evidence>
<evidence type="ECO:0000313" key="14">
    <source>
        <dbReference type="Proteomes" id="UP000314294"/>
    </source>
</evidence>
<evidence type="ECO:0000256" key="4">
    <source>
        <dbReference type="ARBA" id="ARBA00022490"/>
    </source>
</evidence>
<evidence type="ECO:0000313" key="13">
    <source>
        <dbReference type="EMBL" id="TNN64852.1"/>
    </source>
</evidence>
<dbReference type="SUPFAM" id="SSF50405">
    <property type="entry name" value="Actin-crosslinking proteins"/>
    <property type="match status" value="3"/>
</dbReference>
<organism evidence="13 14">
    <name type="scientific">Liparis tanakae</name>
    <name type="common">Tanaka's snailfish</name>
    <dbReference type="NCBI Taxonomy" id="230148"/>
    <lineage>
        <taxon>Eukaryota</taxon>
        <taxon>Metazoa</taxon>
        <taxon>Chordata</taxon>
        <taxon>Craniata</taxon>
        <taxon>Vertebrata</taxon>
        <taxon>Euteleostomi</taxon>
        <taxon>Actinopterygii</taxon>
        <taxon>Neopterygii</taxon>
        <taxon>Teleostei</taxon>
        <taxon>Neoteleostei</taxon>
        <taxon>Acanthomorphata</taxon>
        <taxon>Eupercaria</taxon>
        <taxon>Perciformes</taxon>
        <taxon>Cottioidei</taxon>
        <taxon>Cottales</taxon>
        <taxon>Liparidae</taxon>
        <taxon>Liparis</taxon>
    </lineage>
</organism>
<dbReference type="Pfam" id="PF13903">
    <property type="entry name" value="Claudin_2"/>
    <property type="match status" value="1"/>
</dbReference>
<feature type="compositionally biased region" description="Polar residues" evidence="10">
    <location>
        <begin position="637"/>
        <end position="651"/>
    </location>
</feature>
<dbReference type="GO" id="GO:0030674">
    <property type="term" value="F:protein-macromolecule adaptor activity"/>
    <property type="evidence" value="ECO:0007669"/>
    <property type="project" value="InterPro"/>
</dbReference>
<dbReference type="GO" id="GO:0016324">
    <property type="term" value="C:apical plasma membrane"/>
    <property type="evidence" value="ECO:0007669"/>
    <property type="project" value="TreeGrafter"/>
</dbReference>
<feature type="domain" description="Fascin-like" evidence="12">
    <location>
        <begin position="21"/>
        <end position="132"/>
    </location>
</feature>
<feature type="region of interest" description="Disordered" evidence="10">
    <location>
        <begin position="634"/>
        <end position="700"/>
    </location>
</feature>
<proteinExistence type="inferred from homology"/>
<feature type="transmembrane region" description="Helical" evidence="11">
    <location>
        <begin position="558"/>
        <end position="576"/>
    </location>
</feature>
<keyword evidence="7 11" id="KW-0472">Membrane</keyword>
<dbReference type="FunFam" id="2.80.10.50:FF:000010">
    <property type="entry name" value="Fascin"/>
    <property type="match status" value="1"/>
</dbReference>
<feature type="domain" description="Fascin-like" evidence="12">
    <location>
        <begin position="390"/>
        <end position="478"/>
    </location>
</feature>
<dbReference type="FunFam" id="2.80.10.50:FF:000008">
    <property type="entry name" value="Fascin"/>
    <property type="match status" value="1"/>
</dbReference>
<dbReference type="InterPro" id="IPR039951">
    <property type="entry name" value="TMEM114/TMEM235"/>
</dbReference>
<keyword evidence="9" id="KW-0206">Cytoskeleton</keyword>
<evidence type="ECO:0000256" key="1">
    <source>
        <dbReference type="ARBA" id="ARBA00004141"/>
    </source>
</evidence>
<dbReference type="EMBL" id="SRLO01000245">
    <property type="protein sequence ID" value="TNN64852.1"/>
    <property type="molecule type" value="Genomic_DNA"/>
</dbReference>
<gene>
    <name evidence="13" type="primary">FSCN2</name>
    <name evidence="13" type="ORF">EYF80_024943</name>
</gene>
<evidence type="ECO:0000256" key="10">
    <source>
        <dbReference type="SAM" id="MobiDB-lite"/>
    </source>
</evidence>
<comment type="subcellular location">
    <subcellularLocation>
        <location evidence="2">Cytoplasm</location>
        <location evidence="2">Cytoskeleton</location>
    </subcellularLocation>
    <subcellularLocation>
        <location evidence="1">Membrane</location>
        <topology evidence="1">Multi-pass membrane protein</topology>
    </subcellularLocation>
</comment>
<evidence type="ECO:0000256" key="11">
    <source>
        <dbReference type="SAM" id="Phobius"/>
    </source>
</evidence>
<evidence type="ECO:0000259" key="12">
    <source>
        <dbReference type="Pfam" id="PF06268"/>
    </source>
</evidence>
<feature type="transmembrane region" description="Helical" evidence="11">
    <location>
        <begin position="521"/>
        <end position="546"/>
    </location>
</feature>
<dbReference type="GO" id="GO:0005856">
    <property type="term" value="C:cytoskeleton"/>
    <property type="evidence" value="ECO:0007669"/>
    <property type="project" value="UniProtKB-SubCell"/>
</dbReference>
<keyword evidence="5 11" id="KW-0812">Transmembrane</keyword>
<feature type="domain" description="Fascin-like" evidence="12">
    <location>
        <begin position="266"/>
        <end position="375"/>
    </location>
</feature>
<keyword evidence="4" id="KW-0963">Cytoplasm</keyword>
<name>A0A4Z2HJ20_9TELE</name>
<sequence>MSANGINRALKLQFGLINFESRYLTAEAFGFKVNALGVSMKKKQIWTLEQDEQDGQVVFLRSHLGRYLASDKDGKMTCGAEKQDPDCRFLIVPQSDGRWALQSEPYLRYFGGSAEYLSCFAQVIGEQDLWAVHLALHPQASLLSVARKRYAHLSASDGEISVDSNIPWGVDSLVTLVYLDGKYSLKTCDSRFLSNDGKLMKENSNTTSFTLELKSGKLAFKDCVGKYLTPVGPTGTLRSGRCSKPGKDELFDLEESHPQVVFQAANKRFVSVKQGLNSLSANQDVETDMETFQMEIDKESKRSMFRTNGGTYWALVTHGEIQSTATEVDVNTMFDIEWRGERLALKASNGKYVCTKKNGQLSAVSDTVGDDELFVMKLINRPMLILFGENGFVCHHKNSNTLNANRSVYDIFSLIFNDGAYNIKSVNGKFWYVSSSGFVCSDGEKPEDFFLEFLEPGRVAIKSSDGKYLRGDQGGLLSFSLLAVAIGTDYWYIIDVNKPNCTDDLSSHSGLWRIIEGLHKVVVIMLPISLVLLVFGWIFALVSSLAYSPKLLAGSASYVLFCSLFTLSGVSVYIKYSNLAMEEFQRVVSPENLAHVDVSFGWSLATAWLSFSLEVATGLLLLLAARITQIKGRYDSGRSSNCPNSLLTHQPGTPPGHSGRAAQRAAEVSEDPSSKKTVEMDSQIYSIQPGRGVEHREVER</sequence>